<dbReference type="Proteomes" id="UP000218437">
    <property type="component" value="Chromosome"/>
</dbReference>
<feature type="signal peptide" evidence="1">
    <location>
        <begin position="1"/>
        <end position="16"/>
    </location>
</feature>
<evidence type="ECO:0008006" key="4">
    <source>
        <dbReference type="Google" id="ProtNLM"/>
    </source>
</evidence>
<dbReference type="RefSeq" id="WP_096234039.1">
    <property type="nucleotide sequence ID" value="NZ_CP023422.1"/>
</dbReference>
<keyword evidence="3" id="KW-1185">Reference proteome</keyword>
<gene>
    <name evidence="2" type="ORF">CNX70_06560</name>
</gene>
<reference evidence="2 3" key="1">
    <citation type="submission" date="2017-09" db="EMBL/GenBank/DDBJ databases">
        <title>Complete genome sequence of Janthinobacterium svalbardensis PAMC 27463.</title>
        <authorList>
            <person name="Cho Y.-J."/>
            <person name="Cho A."/>
            <person name="Kim O.-S."/>
            <person name="Lee J.-I."/>
        </authorList>
    </citation>
    <scope>NUCLEOTIDE SEQUENCE [LARGE SCALE GENOMIC DNA]</scope>
    <source>
        <strain evidence="2 3">PAMC 27463</strain>
    </source>
</reference>
<evidence type="ECO:0000313" key="2">
    <source>
        <dbReference type="EMBL" id="ATD59887.1"/>
    </source>
</evidence>
<sequence>MRKLLLLLAVCGPAQADDAATLRCRTLSDGAARLACYDAMPVGGPAVAAVPPTVEQQKQAFGMEGRQKRAIDAMPAPQLASLSSHIPGKFEGWQPGQTITLANGQRWKVVDGSDGVVVGKDLKATLVRGMLGAIYLDIEGASRSPKVVRIQ</sequence>
<accession>A0A290WSL2</accession>
<organism evidence="2 3">
    <name type="scientific">Janthinobacterium svalbardensis</name>
    <dbReference type="NCBI Taxonomy" id="368607"/>
    <lineage>
        <taxon>Bacteria</taxon>
        <taxon>Pseudomonadati</taxon>
        <taxon>Pseudomonadota</taxon>
        <taxon>Betaproteobacteria</taxon>
        <taxon>Burkholderiales</taxon>
        <taxon>Oxalobacteraceae</taxon>
        <taxon>Janthinobacterium</taxon>
    </lineage>
</organism>
<name>A0A290WSL2_9BURK</name>
<proteinExistence type="predicted"/>
<dbReference type="EMBL" id="CP023422">
    <property type="protein sequence ID" value="ATD59887.1"/>
    <property type="molecule type" value="Genomic_DNA"/>
</dbReference>
<dbReference type="KEGG" id="jsv:CNX70_06560"/>
<dbReference type="AlphaFoldDB" id="A0A290WSL2"/>
<keyword evidence="1" id="KW-0732">Signal</keyword>
<protein>
    <recommendedName>
        <fullName evidence="4">Type IV pilus biogenesis protein PilP</fullName>
    </recommendedName>
</protein>
<evidence type="ECO:0000256" key="1">
    <source>
        <dbReference type="SAM" id="SignalP"/>
    </source>
</evidence>
<evidence type="ECO:0000313" key="3">
    <source>
        <dbReference type="Proteomes" id="UP000218437"/>
    </source>
</evidence>
<feature type="chain" id="PRO_5012629179" description="Type IV pilus biogenesis protein PilP" evidence="1">
    <location>
        <begin position="17"/>
        <end position="151"/>
    </location>
</feature>